<evidence type="ECO:0000313" key="3">
    <source>
        <dbReference type="Proteomes" id="UP000520156"/>
    </source>
</evidence>
<gene>
    <name evidence="2" type="ORF">H7F49_18195</name>
</gene>
<protein>
    <submittedName>
        <fullName evidence="2">Uncharacterized protein</fullName>
    </submittedName>
</protein>
<feature type="chain" id="PRO_5030779615" evidence="1">
    <location>
        <begin position="22"/>
        <end position="303"/>
    </location>
</feature>
<sequence length="303" mass="31533">MRRSVVLGAGLGALTAFPAAAGRPAPPGTLPGTLIIAPDRVVTGAVNGQPARFRMQANGTSTLVLNPDAAARLGLRGGWIKVGAKVGPVLVRGQTAVTRYAVVGHDQRKRVGWFERPTAPGFDGDLGPASVPHPVVVFQFRPPVAGERPVVLPLADMGLRGLGTSLTIGGQTIFVTWALDRRDSVATAAAGAVLAPSLGGQFVGAPGRATFAFGVERPVRRLRLDRPLALGPLRLDAIQVRTADYGNVSAIPVADSDPGEIVVTGSRKSGKALYALQIGTEAMAGCSSLVFDKPRRQIILHCR</sequence>
<feature type="signal peptide" evidence="1">
    <location>
        <begin position="1"/>
        <end position="21"/>
    </location>
</feature>
<dbReference type="AlphaFoldDB" id="A0A7X1KDR0"/>
<dbReference type="EMBL" id="JACLAU010000062">
    <property type="protein sequence ID" value="MBC2653615.1"/>
    <property type="molecule type" value="Genomic_DNA"/>
</dbReference>
<name>A0A7X1KDR0_9SPHN</name>
<evidence type="ECO:0000256" key="1">
    <source>
        <dbReference type="SAM" id="SignalP"/>
    </source>
</evidence>
<reference evidence="2 3" key="1">
    <citation type="submission" date="2020-08" db="EMBL/GenBank/DDBJ databases">
        <title>The genome sequence of Novosphingobium flavum 4Y4.</title>
        <authorList>
            <person name="Liu Y."/>
        </authorList>
    </citation>
    <scope>NUCLEOTIDE SEQUENCE [LARGE SCALE GENOMIC DNA]</scope>
    <source>
        <strain evidence="2 3">4Y4</strain>
    </source>
</reference>
<dbReference type="RefSeq" id="WP_185684987.1">
    <property type="nucleotide sequence ID" value="NZ_JACLAU010000062.1"/>
</dbReference>
<proteinExistence type="predicted"/>
<keyword evidence="1" id="KW-0732">Signal</keyword>
<organism evidence="2 3">
    <name type="scientific">Novosphingobium aerophilum</name>
    <dbReference type="NCBI Taxonomy" id="2839843"/>
    <lineage>
        <taxon>Bacteria</taxon>
        <taxon>Pseudomonadati</taxon>
        <taxon>Pseudomonadota</taxon>
        <taxon>Alphaproteobacteria</taxon>
        <taxon>Sphingomonadales</taxon>
        <taxon>Sphingomonadaceae</taxon>
        <taxon>Novosphingobium</taxon>
    </lineage>
</organism>
<keyword evidence="3" id="KW-1185">Reference proteome</keyword>
<accession>A0A7X1KDR0</accession>
<dbReference type="Proteomes" id="UP000520156">
    <property type="component" value="Unassembled WGS sequence"/>
</dbReference>
<evidence type="ECO:0000313" key="2">
    <source>
        <dbReference type="EMBL" id="MBC2653615.1"/>
    </source>
</evidence>
<comment type="caution">
    <text evidence="2">The sequence shown here is derived from an EMBL/GenBank/DDBJ whole genome shotgun (WGS) entry which is preliminary data.</text>
</comment>